<dbReference type="EMBL" id="CM020619">
    <property type="protein sequence ID" value="KAK1866932.1"/>
    <property type="molecule type" value="Genomic_DNA"/>
</dbReference>
<accession>A0ACC3C9R2</accession>
<reference evidence="1" key="1">
    <citation type="submission" date="2019-11" db="EMBL/GenBank/DDBJ databases">
        <title>Nori genome reveals adaptations in red seaweeds to the harsh intertidal environment.</title>
        <authorList>
            <person name="Wang D."/>
            <person name="Mao Y."/>
        </authorList>
    </citation>
    <scope>NUCLEOTIDE SEQUENCE</scope>
    <source>
        <tissue evidence="1">Gametophyte</tissue>
    </source>
</reference>
<organism evidence="1 2">
    <name type="scientific">Pyropia yezoensis</name>
    <name type="common">Susabi-nori</name>
    <name type="synonym">Porphyra yezoensis</name>
    <dbReference type="NCBI Taxonomy" id="2788"/>
    <lineage>
        <taxon>Eukaryota</taxon>
        <taxon>Rhodophyta</taxon>
        <taxon>Bangiophyceae</taxon>
        <taxon>Bangiales</taxon>
        <taxon>Bangiaceae</taxon>
        <taxon>Pyropia</taxon>
    </lineage>
</organism>
<evidence type="ECO:0000313" key="2">
    <source>
        <dbReference type="Proteomes" id="UP000798662"/>
    </source>
</evidence>
<dbReference type="Proteomes" id="UP000798662">
    <property type="component" value="Chromosome 2"/>
</dbReference>
<protein>
    <submittedName>
        <fullName evidence="1">Uncharacterized protein</fullName>
    </submittedName>
</protein>
<proteinExistence type="predicted"/>
<evidence type="ECO:0000313" key="1">
    <source>
        <dbReference type="EMBL" id="KAK1866932.1"/>
    </source>
</evidence>
<gene>
    <name evidence="1" type="ORF">I4F81_009444</name>
</gene>
<keyword evidence="2" id="KW-1185">Reference proteome</keyword>
<comment type="caution">
    <text evidence="1">The sequence shown here is derived from an EMBL/GenBank/DDBJ whole genome shotgun (WGS) entry which is preliminary data.</text>
</comment>
<name>A0ACC3C9R2_PYRYE</name>
<sequence>MRAFLAALSAALPAGRWVYLPVEADAGGTPPPPVAEWPDVDILLAFHAPGFPLDAVTEYAAARQVPLVNSLADQYTLRDRSQIWAALVEAGVPTPDLVVRRERPPSTAAAGIAGSDGDAAPPVVRLPAASCGGVVTQDGEWLLVDGVRALRKPFVEKPLDADDHLCIVYHAGDGGASVIERKRVTHLPDRRAIRPTGGYVYERYHRAVAGADVKVYAAGDDFLTGFDIIRATDGRVLVIDVNGWSVGKAESGAFVKAAVAALAPRIRATLVGAGAAFAPPPRPVGGRLRRLPRTGGGGSDGGGGRGGEADDPPDGGAPPQAAGGGASNSVAGGGRPAGWGEDPRGAAACAAPAFGGAVYPWRPPSLVTAAARLVRG</sequence>